<dbReference type="EMBL" id="JBHRTL010000004">
    <property type="protein sequence ID" value="MFC3154310.1"/>
    <property type="molecule type" value="Genomic_DNA"/>
</dbReference>
<dbReference type="SMART" id="SM00267">
    <property type="entry name" value="GGDEF"/>
    <property type="match status" value="1"/>
</dbReference>
<comment type="caution">
    <text evidence="5">The sequence shown here is derived from an EMBL/GenBank/DDBJ whole genome shotgun (WGS) entry which is preliminary data.</text>
</comment>
<evidence type="ECO:0000256" key="1">
    <source>
        <dbReference type="SAM" id="Phobius"/>
    </source>
</evidence>
<dbReference type="InterPro" id="IPR029787">
    <property type="entry name" value="Nucleotide_cyclase"/>
</dbReference>
<dbReference type="RefSeq" id="WP_390402989.1">
    <property type="nucleotide sequence ID" value="NZ_AP031500.1"/>
</dbReference>
<keyword evidence="6" id="KW-1185">Reference proteome</keyword>
<dbReference type="Gene3D" id="3.30.70.270">
    <property type="match status" value="1"/>
</dbReference>
<reference evidence="6" key="1">
    <citation type="journal article" date="2019" name="Int. J. Syst. Evol. Microbiol.">
        <title>The Global Catalogue of Microorganisms (GCM) 10K type strain sequencing project: providing services to taxonomists for standard genome sequencing and annotation.</title>
        <authorList>
            <consortium name="The Broad Institute Genomics Platform"/>
            <consortium name="The Broad Institute Genome Sequencing Center for Infectious Disease"/>
            <person name="Wu L."/>
            <person name="Ma J."/>
        </authorList>
    </citation>
    <scope>NUCLEOTIDE SEQUENCE [LARGE SCALE GENOMIC DNA]</scope>
    <source>
        <strain evidence="6">KCTC 52141</strain>
    </source>
</reference>
<dbReference type="SUPFAM" id="SSF55785">
    <property type="entry name" value="PYP-like sensor domain (PAS domain)"/>
    <property type="match status" value="1"/>
</dbReference>
<evidence type="ECO:0000313" key="6">
    <source>
        <dbReference type="Proteomes" id="UP001595548"/>
    </source>
</evidence>
<dbReference type="InterPro" id="IPR000014">
    <property type="entry name" value="PAS"/>
</dbReference>
<dbReference type="CDD" id="cd00130">
    <property type="entry name" value="PAS"/>
    <property type="match status" value="1"/>
</dbReference>
<dbReference type="PROSITE" id="PS50887">
    <property type="entry name" value="GGDEF"/>
    <property type="match status" value="1"/>
</dbReference>
<dbReference type="InterPro" id="IPR035965">
    <property type="entry name" value="PAS-like_dom_sf"/>
</dbReference>
<feature type="transmembrane region" description="Helical" evidence="1">
    <location>
        <begin position="186"/>
        <end position="214"/>
    </location>
</feature>
<dbReference type="InterPro" id="IPR000160">
    <property type="entry name" value="GGDEF_dom"/>
</dbReference>
<organism evidence="5 6">
    <name type="scientific">Gilvimarinus japonicus</name>
    <dbReference type="NCBI Taxonomy" id="1796469"/>
    <lineage>
        <taxon>Bacteria</taxon>
        <taxon>Pseudomonadati</taxon>
        <taxon>Pseudomonadota</taxon>
        <taxon>Gammaproteobacteria</taxon>
        <taxon>Cellvibrionales</taxon>
        <taxon>Cellvibrionaceae</taxon>
        <taxon>Gilvimarinus</taxon>
    </lineage>
</organism>
<evidence type="ECO:0000259" key="2">
    <source>
        <dbReference type="PROSITE" id="PS50112"/>
    </source>
</evidence>
<dbReference type="SUPFAM" id="SSF141868">
    <property type="entry name" value="EAL domain-like"/>
    <property type="match status" value="1"/>
</dbReference>
<accession>A0ABV7HQC7</accession>
<dbReference type="InterPro" id="IPR043128">
    <property type="entry name" value="Rev_trsase/Diguanyl_cyclase"/>
</dbReference>
<evidence type="ECO:0000313" key="5">
    <source>
        <dbReference type="EMBL" id="MFC3154310.1"/>
    </source>
</evidence>
<dbReference type="Pfam" id="PF13426">
    <property type="entry name" value="PAS_9"/>
    <property type="match status" value="1"/>
</dbReference>
<feature type="domain" description="GGDEF" evidence="4">
    <location>
        <begin position="385"/>
        <end position="518"/>
    </location>
</feature>
<gene>
    <name evidence="5" type="ORF">ACFOEB_03775</name>
</gene>
<dbReference type="SUPFAM" id="SSF55073">
    <property type="entry name" value="Nucleotide cyclase"/>
    <property type="match status" value="1"/>
</dbReference>
<dbReference type="SMART" id="SM00091">
    <property type="entry name" value="PAS"/>
    <property type="match status" value="1"/>
</dbReference>
<dbReference type="PANTHER" id="PTHR44757:SF4">
    <property type="entry name" value="DIGUANYLATE CYCLASE DGCE-RELATED"/>
    <property type="match status" value="1"/>
</dbReference>
<dbReference type="CDD" id="cd01948">
    <property type="entry name" value="EAL"/>
    <property type="match status" value="1"/>
</dbReference>
<dbReference type="InterPro" id="IPR001633">
    <property type="entry name" value="EAL_dom"/>
</dbReference>
<feature type="domain" description="PAS" evidence="2">
    <location>
        <begin position="220"/>
        <end position="275"/>
    </location>
</feature>
<proteinExistence type="predicted"/>
<dbReference type="PANTHER" id="PTHR44757">
    <property type="entry name" value="DIGUANYLATE CYCLASE DGCP"/>
    <property type="match status" value="1"/>
</dbReference>
<dbReference type="Gene3D" id="3.30.450.20">
    <property type="entry name" value="PAS domain"/>
    <property type="match status" value="1"/>
</dbReference>
<feature type="domain" description="EAL" evidence="3">
    <location>
        <begin position="529"/>
        <end position="784"/>
    </location>
</feature>
<dbReference type="Gene3D" id="3.20.20.450">
    <property type="entry name" value="EAL domain"/>
    <property type="match status" value="1"/>
</dbReference>
<sequence length="791" mass="89174">MALAGLLVLVVCFSLLVVQIQSAATAYLAGQSIWSRAQLGSVYELERYARDGEAEQLQRARQWLAIVQADQRARQELESPSLDQERATQALIAGRNHPDDIPAMIWLFRCCSEVGHLRRAVDVWQASDAKIAALAKIADRLEQQWQSGHVDEQTLAGLRAELGALNVRLDALTERFRSAMSEAARWMTYTLSLASLCFMLLVALLAWWLCWLLMRNLQRSEQSFRAIFEQAEIGMIQLDEHGDIIAVNPAICNMLKYPREQLQTMSRADLVYPEDWELGAERREHMHLGHIDSYTIEHRLIKGNGGTVWARVTVSRVLGKSSLRISQGRDNPSFIALIEDVSESRRLSVELSFQATHDALTGIFNRRAFERRLSIVLAEARAEQLQHALFFIDLDQFKVINDTSGHHAGDRLLQQVVDVLRRTLREHDMLARLGGDEFGVILENCSLVTAGQVAEKLRLELSKMVFVWDERRYDITCSIGMVSVTAVTPDTEHVLRTADIACYLAKEQGRNRVYISEVDDQQQLARQGEMEWLNRIRTAISENRLFLDAQLIVPTRPTQGGLRYEVLVRLRSEQGEIVPPGVFLPAAERFGAAYPIDRWVIEHTFSQLAAHPAHLAQLESCHINLSGVSLDQPDLYQFIVGMLKQYQIPADKICFEVTETAAVNNLAEAIKLMELLGQKGCHFGLDDFGTGLSSFSYLRRLPIDDLKIDGVFVRDMDRDDTDLAMVRAINEIGQTLHKKTIAEFVENKATLALLTDMGVDFAQGFGLHKPCRFSVLLANPDPLSLVQQPPD</sequence>
<evidence type="ECO:0000259" key="4">
    <source>
        <dbReference type="PROSITE" id="PS50887"/>
    </source>
</evidence>
<keyword evidence="1" id="KW-0812">Transmembrane</keyword>
<dbReference type="SMART" id="SM00052">
    <property type="entry name" value="EAL"/>
    <property type="match status" value="1"/>
</dbReference>
<name>A0ABV7HQC7_9GAMM</name>
<dbReference type="NCBIfam" id="TIGR00229">
    <property type="entry name" value="sensory_box"/>
    <property type="match status" value="1"/>
</dbReference>
<dbReference type="NCBIfam" id="TIGR00254">
    <property type="entry name" value="GGDEF"/>
    <property type="match status" value="1"/>
</dbReference>
<dbReference type="Pfam" id="PF00563">
    <property type="entry name" value="EAL"/>
    <property type="match status" value="1"/>
</dbReference>
<dbReference type="InterPro" id="IPR052155">
    <property type="entry name" value="Biofilm_reg_signaling"/>
</dbReference>
<dbReference type="PROSITE" id="PS50112">
    <property type="entry name" value="PAS"/>
    <property type="match status" value="1"/>
</dbReference>
<keyword evidence="1" id="KW-0472">Membrane</keyword>
<dbReference type="Proteomes" id="UP001595548">
    <property type="component" value="Unassembled WGS sequence"/>
</dbReference>
<dbReference type="PROSITE" id="PS50883">
    <property type="entry name" value="EAL"/>
    <property type="match status" value="1"/>
</dbReference>
<dbReference type="InterPro" id="IPR035919">
    <property type="entry name" value="EAL_sf"/>
</dbReference>
<dbReference type="Pfam" id="PF00990">
    <property type="entry name" value="GGDEF"/>
    <property type="match status" value="1"/>
</dbReference>
<keyword evidence="1" id="KW-1133">Transmembrane helix</keyword>
<protein>
    <submittedName>
        <fullName evidence="5">Bifunctional diguanylate cyclase/phosphodiesterase</fullName>
    </submittedName>
</protein>
<evidence type="ECO:0000259" key="3">
    <source>
        <dbReference type="PROSITE" id="PS50883"/>
    </source>
</evidence>
<dbReference type="CDD" id="cd01949">
    <property type="entry name" value="GGDEF"/>
    <property type="match status" value="1"/>
</dbReference>